<dbReference type="RefSeq" id="WP_140914953.1">
    <property type="nucleotide sequence ID" value="NZ_VHHP01000006.1"/>
</dbReference>
<comment type="caution">
    <text evidence="2">The sequence shown here is derived from an EMBL/GenBank/DDBJ whole genome shotgun (WGS) entry which is preliminary data.</text>
</comment>
<gene>
    <name evidence="2" type="ORF">FJR74_02395</name>
</gene>
<evidence type="ECO:0000313" key="3">
    <source>
        <dbReference type="Proteomes" id="UP000316851"/>
    </source>
</evidence>
<protein>
    <submittedName>
        <fullName evidence="2">Uncharacterized protein</fullName>
    </submittedName>
</protein>
<name>A0ABY2YZF2_9BACT</name>
<keyword evidence="1" id="KW-0472">Membrane</keyword>
<accession>A0ABY2YZF2</accession>
<proteinExistence type="predicted"/>
<dbReference type="Proteomes" id="UP000316851">
    <property type="component" value="Unassembled WGS sequence"/>
</dbReference>
<keyword evidence="1" id="KW-1133">Transmembrane helix</keyword>
<evidence type="ECO:0000313" key="2">
    <source>
        <dbReference type="EMBL" id="TPR53524.1"/>
    </source>
</evidence>
<organism evidence="2 3">
    <name type="scientific">Metamycoplasma neophronis</name>
    <dbReference type="NCBI Taxonomy" id="872983"/>
    <lineage>
        <taxon>Bacteria</taxon>
        <taxon>Bacillati</taxon>
        <taxon>Mycoplasmatota</taxon>
        <taxon>Mycoplasmoidales</taxon>
        <taxon>Metamycoplasmataceae</taxon>
        <taxon>Metamycoplasma</taxon>
    </lineage>
</organism>
<feature type="transmembrane region" description="Helical" evidence="1">
    <location>
        <begin position="20"/>
        <end position="41"/>
    </location>
</feature>
<feature type="transmembrane region" description="Helical" evidence="1">
    <location>
        <begin position="61"/>
        <end position="89"/>
    </location>
</feature>
<keyword evidence="1" id="KW-0812">Transmembrane</keyword>
<keyword evidence="3" id="KW-1185">Reference proteome</keyword>
<sequence>MDKVANKNMEKIKKIWLVTIIFRCISMFFLFTAIIFSAIAILKPILDTEEQIKSFAEGHLIIVFIAGTLFSLTFLFEFIGYILTIISFAKSHKLIDKLEKILILISLIIVMPLYWLSFIIMFKIYHKIKLNLRCEI</sequence>
<evidence type="ECO:0000256" key="1">
    <source>
        <dbReference type="SAM" id="Phobius"/>
    </source>
</evidence>
<reference evidence="2" key="1">
    <citation type="submission" date="2019-06" db="EMBL/GenBank/DDBJ databases">
        <title>Mycoplasma neophronis type strain whole genome sequence.</title>
        <authorList>
            <person name="Spergser J."/>
        </authorList>
    </citation>
    <scope>NUCLEOTIDE SEQUENCE [LARGE SCALE GENOMIC DNA]</scope>
    <source>
        <strain evidence="2">DSM 24097</strain>
    </source>
</reference>
<feature type="transmembrane region" description="Helical" evidence="1">
    <location>
        <begin position="101"/>
        <end position="122"/>
    </location>
</feature>
<dbReference type="EMBL" id="VHHP01000006">
    <property type="protein sequence ID" value="TPR53524.1"/>
    <property type="molecule type" value="Genomic_DNA"/>
</dbReference>